<dbReference type="Proteomes" id="UP000015350">
    <property type="component" value="Unassembled WGS sequence"/>
</dbReference>
<organism evidence="1 2">
    <name type="scientific">Magnetospirillum fulvum MGU-K5</name>
    <dbReference type="NCBI Taxonomy" id="1316936"/>
    <lineage>
        <taxon>Bacteria</taxon>
        <taxon>Pseudomonadati</taxon>
        <taxon>Pseudomonadota</taxon>
        <taxon>Alphaproteobacteria</taxon>
        <taxon>Rhodospirillales</taxon>
        <taxon>Rhodospirillaceae</taxon>
        <taxon>Magnetospirillum</taxon>
    </lineage>
</organism>
<reference evidence="1 2" key="1">
    <citation type="submission" date="2013-04" db="EMBL/GenBank/DDBJ databases">
        <authorList>
            <person name="Kuznetsov B."/>
            <person name="Ivanovsky R."/>
        </authorList>
    </citation>
    <scope>NUCLEOTIDE SEQUENCE [LARGE SCALE GENOMIC DNA]</scope>
    <source>
        <strain evidence="1 2">MGU-K5</strain>
    </source>
</reference>
<dbReference type="InterPro" id="IPR007047">
    <property type="entry name" value="Flp_Fap"/>
</dbReference>
<sequence length="64" mass="6789">MKRFLTRFLRDNRGVAALEYALLVGLVTLAIAGALSSTNIRTSISSIFTSLNSELSTAAGAKND</sequence>
<dbReference type="RefSeq" id="WP_021132814.1">
    <property type="nucleotide sequence ID" value="NZ_AQPH01000051.1"/>
</dbReference>
<gene>
    <name evidence="1" type="ORF">K678_12539</name>
</gene>
<evidence type="ECO:0000313" key="1">
    <source>
        <dbReference type="EMBL" id="EPY01134.1"/>
    </source>
</evidence>
<dbReference type="EMBL" id="AQPH01000051">
    <property type="protein sequence ID" value="EPY01134.1"/>
    <property type="molecule type" value="Genomic_DNA"/>
</dbReference>
<dbReference type="AlphaFoldDB" id="S9S8Y9"/>
<protein>
    <submittedName>
        <fullName evidence="1">PilA-like pilus subunit protein</fullName>
    </submittedName>
</protein>
<accession>S9S8Y9</accession>
<dbReference type="OrthoDB" id="5325135at2"/>
<dbReference type="STRING" id="1316936.K678_12539"/>
<proteinExistence type="predicted"/>
<name>S9S8Y9_MAGFU</name>
<evidence type="ECO:0000313" key="2">
    <source>
        <dbReference type="Proteomes" id="UP000015350"/>
    </source>
</evidence>
<dbReference type="Pfam" id="PF04964">
    <property type="entry name" value="Flp_Fap"/>
    <property type="match status" value="1"/>
</dbReference>
<comment type="caution">
    <text evidence="1">The sequence shown here is derived from an EMBL/GenBank/DDBJ whole genome shotgun (WGS) entry which is preliminary data.</text>
</comment>